<dbReference type="OrthoDB" id="9778910at2"/>
<feature type="domain" description="ABC transmembrane type-1" evidence="8">
    <location>
        <begin position="95"/>
        <end position="292"/>
    </location>
</feature>
<dbReference type="KEGG" id="vin:AKJ08_2544"/>
<feature type="transmembrane region" description="Helical" evidence="7">
    <location>
        <begin position="12"/>
        <end position="29"/>
    </location>
</feature>
<gene>
    <name evidence="9" type="ORF">AKJ08_2544</name>
</gene>
<evidence type="ECO:0000313" key="10">
    <source>
        <dbReference type="Proteomes" id="UP000055590"/>
    </source>
</evidence>
<proteinExistence type="inferred from homology"/>
<sequence length="307" mass="32581">MRPLLHKTAGTLLAALGAVFLVSIFLDLVPGDPIDAILGEQAQEADRAELRAALHLDDPLAMRLWSFARDTARLELRSSVPPFQERVFDTIGRAAPNTALLAGASLLVAILVALPLGVVAAARPGSRLDAAASAFAVLGVAIPRIWLGPLLILVFAIGLDWLPVSGLEEPAGLVLPALTLGLALSAFLARMIRASLLDATGEDYVRTARAKGLSEARVIAKHALRNALLPVLTVLGLQLGALLGGAVITEKVFNYPGMGSLLLQAIDRRDYNMVRACVLAFTLAYVAVNLLTDLAYAAADPRVRRRR</sequence>
<evidence type="ECO:0000256" key="4">
    <source>
        <dbReference type="ARBA" id="ARBA00022692"/>
    </source>
</evidence>
<evidence type="ECO:0000256" key="2">
    <source>
        <dbReference type="ARBA" id="ARBA00022448"/>
    </source>
</evidence>
<dbReference type="STRING" id="1391653.AKJ08_2544"/>
<feature type="transmembrane region" description="Helical" evidence="7">
    <location>
        <begin position="278"/>
        <end position="299"/>
    </location>
</feature>
<dbReference type="SUPFAM" id="SSF161098">
    <property type="entry name" value="MetI-like"/>
    <property type="match status" value="1"/>
</dbReference>
<evidence type="ECO:0000256" key="7">
    <source>
        <dbReference type="RuleBase" id="RU363032"/>
    </source>
</evidence>
<comment type="subcellular location">
    <subcellularLocation>
        <location evidence="1 7">Cell membrane</location>
        <topology evidence="1 7">Multi-pass membrane protein</topology>
    </subcellularLocation>
</comment>
<dbReference type="EMBL" id="CP012332">
    <property type="protein sequence ID" value="AKU92157.1"/>
    <property type="molecule type" value="Genomic_DNA"/>
</dbReference>
<evidence type="ECO:0000256" key="5">
    <source>
        <dbReference type="ARBA" id="ARBA00022989"/>
    </source>
</evidence>
<dbReference type="RefSeq" id="WP_050726369.1">
    <property type="nucleotide sequence ID" value="NZ_CP012332.1"/>
</dbReference>
<feature type="transmembrane region" description="Helical" evidence="7">
    <location>
        <begin position="171"/>
        <end position="189"/>
    </location>
</feature>
<keyword evidence="4 7" id="KW-0812">Transmembrane</keyword>
<name>A0A0K1PF72_9BACT</name>
<dbReference type="GO" id="GO:0005886">
    <property type="term" value="C:plasma membrane"/>
    <property type="evidence" value="ECO:0007669"/>
    <property type="project" value="UniProtKB-SubCell"/>
</dbReference>
<evidence type="ECO:0000256" key="6">
    <source>
        <dbReference type="ARBA" id="ARBA00023136"/>
    </source>
</evidence>
<keyword evidence="5 7" id="KW-1133">Transmembrane helix</keyword>
<dbReference type="PANTHER" id="PTHR43163">
    <property type="entry name" value="DIPEPTIDE TRANSPORT SYSTEM PERMEASE PROTEIN DPPB-RELATED"/>
    <property type="match status" value="1"/>
</dbReference>
<evidence type="ECO:0000259" key="8">
    <source>
        <dbReference type="PROSITE" id="PS50928"/>
    </source>
</evidence>
<dbReference type="InterPro" id="IPR035906">
    <property type="entry name" value="MetI-like_sf"/>
</dbReference>
<dbReference type="Gene3D" id="1.10.3720.10">
    <property type="entry name" value="MetI-like"/>
    <property type="match status" value="1"/>
</dbReference>
<dbReference type="Pfam" id="PF00528">
    <property type="entry name" value="BPD_transp_1"/>
    <property type="match status" value="1"/>
</dbReference>
<protein>
    <submittedName>
        <fullName evidence="9">Dipeptide transport system permease protein DppB</fullName>
    </submittedName>
</protein>
<dbReference type="PROSITE" id="PS50928">
    <property type="entry name" value="ABC_TM1"/>
    <property type="match status" value="1"/>
</dbReference>
<organism evidence="9 10">
    <name type="scientific">Vulgatibacter incomptus</name>
    <dbReference type="NCBI Taxonomy" id="1391653"/>
    <lineage>
        <taxon>Bacteria</taxon>
        <taxon>Pseudomonadati</taxon>
        <taxon>Myxococcota</taxon>
        <taxon>Myxococcia</taxon>
        <taxon>Myxococcales</taxon>
        <taxon>Cystobacterineae</taxon>
        <taxon>Vulgatibacteraceae</taxon>
        <taxon>Vulgatibacter</taxon>
    </lineage>
</organism>
<keyword evidence="6 7" id="KW-0472">Membrane</keyword>
<reference evidence="9 10" key="1">
    <citation type="submission" date="2015-08" db="EMBL/GenBank/DDBJ databases">
        <authorList>
            <person name="Babu N.S."/>
            <person name="Beckwith C.J."/>
            <person name="Beseler K.G."/>
            <person name="Brison A."/>
            <person name="Carone J.V."/>
            <person name="Caskin T.P."/>
            <person name="Diamond M."/>
            <person name="Durham M.E."/>
            <person name="Foxe J.M."/>
            <person name="Go M."/>
            <person name="Henderson B.A."/>
            <person name="Jones I.B."/>
            <person name="McGettigan J.A."/>
            <person name="Micheletti S.J."/>
            <person name="Nasrallah M.E."/>
            <person name="Ortiz D."/>
            <person name="Piller C.R."/>
            <person name="Privatt S.R."/>
            <person name="Schneider S.L."/>
            <person name="Sharp S."/>
            <person name="Smith T.C."/>
            <person name="Stanton J.D."/>
            <person name="Ullery H.E."/>
            <person name="Wilson R.J."/>
            <person name="Serrano M.G."/>
            <person name="Buck G."/>
            <person name="Lee V."/>
            <person name="Wang Y."/>
            <person name="Carvalho R."/>
            <person name="Voegtly L."/>
            <person name="Shi R."/>
            <person name="Duckworth R."/>
            <person name="Johnson A."/>
            <person name="Loviza R."/>
            <person name="Walstead R."/>
            <person name="Shah Z."/>
            <person name="Kiflezghi M."/>
            <person name="Wade K."/>
            <person name="Ball S.L."/>
            <person name="Bradley K.W."/>
            <person name="Asai D.J."/>
            <person name="Bowman C.A."/>
            <person name="Russell D.A."/>
            <person name="Pope W.H."/>
            <person name="Jacobs-Sera D."/>
            <person name="Hendrix R.W."/>
            <person name="Hatfull G.F."/>
        </authorList>
    </citation>
    <scope>NUCLEOTIDE SEQUENCE [LARGE SCALE GENOMIC DNA]</scope>
    <source>
        <strain evidence="9 10">DSM 27710</strain>
    </source>
</reference>
<dbReference type="PANTHER" id="PTHR43163:SF6">
    <property type="entry name" value="DIPEPTIDE TRANSPORT SYSTEM PERMEASE PROTEIN DPPB-RELATED"/>
    <property type="match status" value="1"/>
</dbReference>
<dbReference type="InterPro" id="IPR000515">
    <property type="entry name" value="MetI-like"/>
</dbReference>
<dbReference type="AlphaFoldDB" id="A0A0K1PF72"/>
<keyword evidence="3" id="KW-1003">Cell membrane</keyword>
<feature type="transmembrane region" description="Helical" evidence="7">
    <location>
        <begin position="134"/>
        <end position="159"/>
    </location>
</feature>
<comment type="similarity">
    <text evidence="7">Belongs to the binding-protein-dependent transport system permease family.</text>
</comment>
<dbReference type="Proteomes" id="UP000055590">
    <property type="component" value="Chromosome"/>
</dbReference>
<evidence type="ECO:0000256" key="1">
    <source>
        <dbReference type="ARBA" id="ARBA00004651"/>
    </source>
</evidence>
<evidence type="ECO:0000313" key="9">
    <source>
        <dbReference type="EMBL" id="AKU92157.1"/>
    </source>
</evidence>
<feature type="transmembrane region" description="Helical" evidence="7">
    <location>
        <begin position="227"/>
        <end position="248"/>
    </location>
</feature>
<dbReference type="PATRIC" id="fig|1391653.3.peg.2649"/>
<keyword evidence="2 7" id="KW-0813">Transport</keyword>
<dbReference type="GO" id="GO:0055085">
    <property type="term" value="P:transmembrane transport"/>
    <property type="evidence" value="ECO:0007669"/>
    <property type="project" value="InterPro"/>
</dbReference>
<evidence type="ECO:0000256" key="3">
    <source>
        <dbReference type="ARBA" id="ARBA00022475"/>
    </source>
</evidence>
<keyword evidence="10" id="KW-1185">Reference proteome</keyword>
<dbReference type="CDD" id="cd06261">
    <property type="entry name" value="TM_PBP2"/>
    <property type="match status" value="1"/>
</dbReference>
<accession>A0A0K1PF72</accession>
<feature type="transmembrane region" description="Helical" evidence="7">
    <location>
        <begin position="99"/>
        <end position="122"/>
    </location>
</feature>